<name>A0ABP5WF00_9ACTN</name>
<protein>
    <submittedName>
        <fullName evidence="1">Uncharacterized protein</fullName>
    </submittedName>
</protein>
<accession>A0ABP5WF00</accession>
<organism evidence="1 2">
    <name type="scientific">Streptomyces coeruleofuscus</name>
    <dbReference type="NCBI Taxonomy" id="66879"/>
    <lineage>
        <taxon>Bacteria</taxon>
        <taxon>Bacillati</taxon>
        <taxon>Actinomycetota</taxon>
        <taxon>Actinomycetes</taxon>
        <taxon>Kitasatosporales</taxon>
        <taxon>Streptomycetaceae</taxon>
        <taxon>Streptomyces</taxon>
    </lineage>
</organism>
<keyword evidence="2" id="KW-1185">Reference proteome</keyword>
<dbReference type="EMBL" id="BAAASE010000016">
    <property type="protein sequence ID" value="GAA2425034.1"/>
    <property type="molecule type" value="Genomic_DNA"/>
</dbReference>
<comment type="caution">
    <text evidence="1">The sequence shown here is derived from an EMBL/GenBank/DDBJ whole genome shotgun (WGS) entry which is preliminary data.</text>
</comment>
<proteinExistence type="predicted"/>
<dbReference type="Proteomes" id="UP001499986">
    <property type="component" value="Unassembled WGS sequence"/>
</dbReference>
<evidence type="ECO:0000313" key="1">
    <source>
        <dbReference type="EMBL" id="GAA2425034.1"/>
    </source>
</evidence>
<gene>
    <name evidence="1" type="ORF">GCM10010255_78500</name>
</gene>
<reference evidence="2" key="1">
    <citation type="journal article" date="2019" name="Int. J. Syst. Evol. Microbiol.">
        <title>The Global Catalogue of Microorganisms (GCM) 10K type strain sequencing project: providing services to taxonomists for standard genome sequencing and annotation.</title>
        <authorList>
            <consortium name="The Broad Institute Genomics Platform"/>
            <consortium name="The Broad Institute Genome Sequencing Center for Infectious Disease"/>
            <person name="Wu L."/>
            <person name="Ma J."/>
        </authorList>
    </citation>
    <scope>NUCLEOTIDE SEQUENCE [LARGE SCALE GENOMIC DNA]</scope>
    <source>
        <strain evidence="2">JCM 4358</strain>
    </source>
</reference>
<evidence type="ECO:0000313" key="2">
    <source>
        <dbReference type="Proteomes" id="UP001499986"/>
    </source>
</evidence>
<sequence>MLSLDEVGKWYGRVNDVQDGLEMMQAIGDGEYRKAFSKGMGIFAGGAASAICGTGVAPYQ</sequence>